<dbReference type="Gene3D" id="3.30.160.670">
    <property type="match status" value="1"/>
</dbReference>
<comment type="caution">
    <text evidence="2">The sequence shown here is derived from an EMBL/GenBank/DDBJ whole genome shotgun (WGS) entry which is preliminary data.</text>
</comment>
<feature type="domain" description="DUF4136" evidence="1">
    <location>
        <begin position="55"/>
        <end position="202"/>
    </location>
</feature>
<dbReference type="EMBL" id="LRFG02000002">
    <property type="protein sequence ID" value="PCO05791.1"/>
    <property type="molecule type" value="Genomic_DNA"/>
</dbReference>
<sequence>MSSVTGCLRQGTHRESVMQFGTLGRLAVLALGALALLACETMDVERVQPAEAPVAFSTYAWGQSSLSETPGAAAQLVELDEELRATVAALMQSRGYRLVEDPTAADMVMDYQVAIVDEEFASDSENSSWDAQFDSNAQRGVVELPSQVGAPRVTLTLGLGRLGGRVIWGGNATKLLARPENRDERRRVLNTAVQELLRDVPPAY</sequence>
<evidence type="ECO:0000259" key="1">
    <source>
        <dbReference type="Pfam" id="PF13590"/>
    </source>
</evidence>
<protein>
    <submittedName>
        <fullName evidence="2">DUF4136 domain-containing protein</fullName>
    </submittedName>
</protein>
<accession>A0ABX4I0C8</accession>
<gene>
    <name evidence="2" type="ORF">AWR36_007225</name>
</gene>
<proteinExistence type="predicted"/>
<dbReference type="Proteomes" id="UP000218427">
    <property type="component" value="Unassembled WGS sequence"/>
</dbReference>
<evidence type="ECO:0000313" key="2">
    <source>
        <dbReference type="EMBL" id="PCO05791.1"/>
    </source>
</evidence>
<keyword evidence="3" id="KW-1185">Reference proteome</keyword>
<reference evidence="2" key="1">
    <citation type="submission" date="2017-08" db="EMBL/GenBank/DDBJ databases">
        <title>Microbulbifer marisrubri sp. nov., a halophilic alphaproteobacterium isolated from marine sediment of the Yellow Sea, China.</title>
        <authorList>
            <person name="Zhang G."/>
            <person name="Xiong Q."/>
        </authorList>
    </citation>
    <scope>NUCLEOTIDE SEQUENCE [LARGE SCALE GENOMIC DNA]</scope>
    <source>
        <strain evidence="2">WRN-8</strain>
    </source>
</reference>
<dbReference type="Pfam" id="PF13590">
    <property type="entry name" value="DUF4136"/>
    <property type="match status" value="1"/>
</dbReference>
<name>A0ABX4I0C8_9GAMM</name>
<organism evidence="2 3">
    <name type="scientific">Microbulbifer flavimaris</name>
    <dbReference type="NCBI Taxonomy" id="1781068"/>
    <lineage>
        <taxon>Bacteria</taxon>
        <taxon>Pseudomonadati</taxon>
        <taxon>Pseudomonadota</taxon>
        <taxon>Gammaproteobacteria</taxon>
        <taxon>Cellvibrionales</taxon>
        <taxon>Microbulbiferaceae</taxon>
        <taxon>Microbulbifer</taxon>
    </lineage>
</organism>
<evidence type="ECO:0000313" key="3">
    <source>
        <dbReference type="Proteomes" id="UP000218427"/>
    </source>
</evidence>
<dbReference type="InterPro" id="IPR025411">
    <property type="entry name" value="DUF4136"/>
</dbReference>